<proteinExistence type="inferred from homology"/>
<dbReference type="Proteomes" id="UP000036520">
    <property type="component" value="Chromosome"/>
</dbReference>
<name>A0A0H4P841_9BACT</name>
<evidence type="ECO:0000313" key="7">
    <source>
        <dbReference type="EMBL" id="AKP50339.1"/>
    </source>
</evidence>
<dbReference type="InterPro" id="IPR009003">
    <property type="entry name" value="Peptidase_S1_PA"/>
</dbReference>
<evidence type="ECO:0000259" key="6">
    <source>
        <dbReference type="PROSITE" id="PS50106"/>
    </source>
</evidence>
<dbReference type="AlphaFoldDB" id="A0A0H4P841"/>
<evidence type="ECO:0000256" key="4">
    <source>
        <dbReference type="ARBA" id="ARBA00022825"/>
    </source>
</evidence>
<sequence>MIGYSTVSVMLKNVFLVFVAFVGGIAGSWVFHQYLNEELTKKEMVNYIQNEDYPASQVTHLTPTYESSGSAISPVPDSFVEASENSTNSVVFIKNFSGTDTRRYSVFDYFFGQGMPQQTVSTGSGVIFSADGYIITNNHVIDKAETIEVIHKKRTYKASLIGSDANTDIAVLKIEAENLPAIEIGSSRALKIGEWVLAVGNPFNLTSTVTAGIVSAKERQINIMGGEFPLESFIQTDAPINPGNSGGALVNVKGELVGINTAILSRTGSYTGYGFAVPVDIATKIANDLIRYGEVQKAIPGIEVNVITKELAETMDLKSLDGVIVSHVIRNGAAEKSGIKQNDIIVQIDGNAITGKGSFEEALSYYYPGDKITITYLREGKQRNVQITLQNLLGGTGVIKRSFYSSALLGAKLETINAIEMDRYGIPYGVKITSVTRGYLRDLGFGEGFILTHINDEPVKDPEEVGKFLEEFSGQLRVEGLTPGGRSFAQSYSVR</sequence>
<dbReference type="PANTHER" id="PTHR43343">
    <property type="entry name" value="PEPTIDASE S12"/>
    <property type="match status" value="1"/>
</dbReference>
<evidence type="ECO:0000256" key="5">
    <source>
        <dbReference type="SAM" id="Phobius"/>
    </source>
</evidence>
<keyword evidence="5" id="KW-0472">Membrane</keyword>
<dbReference type="SMART" id="SM00228">
    <property type="entry name" value="PDZ"/>
    <property type="match status" value="1"/>
</dbReference>
<dbReference type="InterPro" id="IPR001940">
    <property type="entry name" value="Peptidase_S1C"/>
</dbReference>
<dbReference type="InterPro" id="IPR001478">
    <property type="entry name" value="PDZ"/>
</dbReference>
<evidence type="ECO:0000313" key="8">
    <source>
        <dbReference type="Proteomes" id="UP000036520"/>
    </source>
</evidence>
<organism evidence="7 8">
    <name type="scientific">Cyclobacterium amurskyense</name>
    <dbReference type="NCBI Taxonomy" id="320787"/>
    <lineage>
        <taxon>Bacteria</taxon>
        <taxon>Pseudomonadati</taxon>
        <taxon>Bacteroidota</taxon>
        <taxon>Cytophagia</taxon>
        <taxon>Cytophagales</taxon>
        <taxon>Cyclobacteriaceae</taxon>
        <taxon>Cyclobacterium</taxon>
    </lineage>
</organism>
<dbReference type="SUPFAM" id="SSF50156">
    <property type="entry name" value="PDZ domain-like"/>
    <property type="match status" value="1"/>
</dbReference>
<dbReference type="Pfam" id="PF13365">
    <property type="entry name" value="Trypsin_2"/>
    <property type="match status" value="1"/>
</dbReference>
<keyword evidence="3" id="KW-0378">Hydrolase</keyword>
<dbReference type="InterPro" id="IPR036034">
    <property type="entry name" value="PDZ_sf"/>
</dbReference>
<dbReference type="PRINTS" id="PR00834">
    <property type="entry name" value="PROTEASES2C"/>
</dbReference>
<protein>
    <submittedName>
        <fullName evidence="7">HtrA protease/chaperone protein</fullName>
    </submittedName>
</protein>
<dbReference type="GO" id="GO:0006508">
    <property type="term" value="P:proteolysis"/>
    <property type="evidence" value="ECO:0007669"/>
    <property type="project" value="UniProtKB-KW"/>
</dbReference>
<feature type="domain" description="PDZ" evidence="6">
    <location>
        <begin position="289"/>
        <end position="380"/>
    </location>
</feature>
<keyword evidence="5" id="KW-1133">Transmembrane helix</keyword>
<keyword evidence="2 7" id="KW-0645">Protease</keyword>
<keyword evidence="4" id="KW-0720">Serine protease</keyword>
<dbReference type="Gene3D" id="2.30.42.10">
    <property type="match status" value="1"/>
</dbReference>
<feature type="transmembrane region" description="Helical" evidence="5">
    <location>
        <begin position="14"/>
        <end position="35"/>
    </location>
</feature>
<dbReference type="SUPFAM" id="SSF50494">
    <property type="entry name" value="Trypsin-like serine proteases"/>
    <property type="match status" value="1"/>
</dbReference>
<dbReference type="Gene3D" id="2.40.10.120">
    <property type="match status" value="1"/>
</dbReference>
<dbReference type="InterPro" id="IPR051201">
    <property type="entry name" value="Chloro_Bact_Ser_Proteases"/>
</dbReference>
<dbReference type="Pfam" id="PF13180">
    <property type="entry name" value="PDZ_2"/>
    <property type="match status" value="1"/>
</dbReference>
<gene>
    <name evidence="7" type="ORF">CA2015_0881</name>
</gene>
<keyword evidence="5" id="KW-0812">Transmembrane</keyword>
<dbReference type="PATRIC" id="fig|320787.5.peg.981"/>
<evidence type="ECO:0000256" key="3">
    <source>
        <dbReference type="ARBA" id="ARBA00022801"/>
    </source>
</evidence>
<dbReference type="GO" id="GO:0004252">
    <property type="term" value="F:serine-type endopeptidase activity"/>
    <property type="evidence" value="ECO:0007669"/>
    <property type="project" value="InterPro"/>
</dbReference>
<accession>A0A0H4P841</accession>
<evidence type="ECO:0000256" key="1">
    <source>
        <dbReference type="ARBA" id="ARBA00010541"/>
    </source>
</evidence>
<reference evidence="7 8" key="1">
    <citation type="submission" date="2015-07" db="EMBL/GenBank/DDBJ databases">
        <authorList>
            <person name="Kim K.M."/>
        </authorList>
    </citation>
    <scope>NUCLEOTIDE SEQUENCE [LARGE SCALE GENOMIC DNA]</scope>
    <source>
        <strain evidence="7 8">KCTC 12363</strain>
    </source>
</reference>
<comment type="similarity">
    <text evidence="1">Belongs to the peptidase S1C family.</text>
</comment>
<dbReference type="FunFam" id="2.40.10.10:FF:000001">
    <property type="entry name" value="Periplasmic serine protease DegS"/>
    <property type="match status" value="1"/>
</dbReference>
<dbReference type="EMBL" id="CP012040">
    <property type="protein sequence ID" value="AKP50339.1"/>
    <property type="molecule type" value="Genomic_DNA"/>
</dbReference>
<dbReference type="PANTHER" id="PTHR43343:SF3">
    <property type="entry name" value="PROTEASE DO-LIKE 8, CHLOROPLASTIC"/>
    <property type="match status" value="1"/>
</dbReference>
<keyword evidence="8" id="KW-1185">Reference proteome</keyword>
<dbReference type="STRING" id="320787.CA2015_0881"/>
<dbReference type="KEGG" id="camu:CA2015_0881"/>
<evidence type="ECO:0000256" key="2">
    <source>
        <dbReference type="ARBA" id="ARBA00022670"/>
    </source>
</evidence>
<dbReference type="PROSITE" id="PS50106">
    <property type="entry name" value="PDZ"/>
    <property type="match status" value="1"/>
</dbReference>